<gene>
    <name evidence="3" type="ORF">PPL_12525</name>
</gene>
<feature type="transmembrane region" description="Helical" evidence="2">
    <location>
        <begin position="240"/>
        <end position="258"/>
    </location>
</feature>
<keyword evidence="2" id="KW-1133">Transmembrane helix</keyword>
<dbReference type="PANTHER" id="PTHR31494">
    <property type="entry name" value="THH1_TOM1_TOM3 DOMAIN-CONTAINING PROTEIN-RELATED-RELATED"/>
    <property type="match status" value="1"/>
</dbReference>
<evidence type="ECO:0000256" key="1">
    <source>
        <dbReference type="SAM" id="MobiDB-lite"/>
    </source>
</evidence>
<dbReference type="AlphaFoldDB" id="D3BMV2"/>
<protein>
    <submittedName>
        <fullName evidence="3">Uncharacterized protein</fullName>
    </submittedName>
</protein>
<dbReference type="InParanoid" id="D3BMV2"/>
<feature type="transmembrane region" description="Helical" evidence="2">
    <location>
        <begin position="205"/>
        <end position="228"/>
    </location>
</feature>
<feature type="compositionally biased region" description="Low complexity" evidence="1">
    <location>
        <begin position="353"/>
        <end position="382"/>
    </location>
</feature>
<keyword evidence="4" id="KW-1185">Reference proteome</keyword>
<feature type="compositionally biased region" description="Polar residues" evidence="1">
    <location>
        <begin position="383"/>
        <end position="401"/>
    </location>
</feature>
<evidence type="ECO:0000256" key="2">
    <source>
        <dbReference type="SAM" id="Phobius"/>
    </source>
</evidence>
<feature type="transmembrane region" description="Helical" evidence="2">
    <location>
        <begin position="127"/>
        <end position="147"/>
    </location>
</feature>
<dbReference type="OMA" id="IEMSATD"/>
<feature type="transmembrane region" description="Helical" evidence="2">
    <location>
        <begin position="96"/>
        <end position="115"/>
    </location>
</feature>
<feature type="transmembrane region" description="Helical" evidence="2">
    <location>
        <begin position="34"/>
        <end position="53"/>
    </location>
</feature>
<keyword evidence="2" id="KW-0812">Transmembrane</keyword>
<keyword evidence="2" id="KW-0472">Membrane</keyword>
<name>D3BMV2_HETP5</name>
<evidence type="ECO:0000313" key="4">
    <source>
        <dbReference type="Proteomes" id="UP000001396"/>
    </source>
</evidence>
<dbReference type="FunCoup" id="D3BMV2">
    <property type="interactions" value="1"/>
</dbReference>
<dbReference type="Proteomes" id="UP000001396">
    <property type="component" value="Unassembled WGS sequence"/>
</dbReference>
<proteinExistence type="predicted"/>
<accession>D3BMV2</accession>
<dbReference type="PANTHER" id="PTHR31494:SF4">
    <property type="entry name" value="THH1_TOM1_TOM3 DOMAIN-CONTAINING PROTEIN-RELATED"/>
    <property type="match status" value="1"/>
</dbReference>
<organism evidence="3 4">
    <name type="scientific">Heterostelium pallidum (strain ATCC 26659 / Pp 5 / PN500)</name>
    <name type="common">Cellular slime mold</name>
    <name type="synonym">Polysphondylium pallidum</name>
    <dbReference type="NCBI Taxonomy" id="670386"/>
    <lineage>
        <taxon>Eukaryota</taxon>
        <taxon>Amoebozoa</taxon>
        <taxon>Evosea</taxon>
        <taxon>Eumycetozoa</taxon>
        <taxon>Dictyostelia</taxon>
        <taxon>Acytosteliales</taxon>
        <taxon>Acytosteliaceae</taxon>
        <taxon>Heterostelium</taxon>
    </lineage>
</organism>
<sequence length="426" mass="48096">MDILNATSSVDDDSTYTGSIATDRLMYSFWGIRILIYIFFLLVNIGQTFFELLVIMEKKNVNTRFFTYLSMSLFCACRVTGDILRYVNPHDYQVGSVYYFFFSFGVMQLLYTFFISDEVRLGAVKRVWIVSYSLVILYFCWQLPVEILCLYRDLTLLEAIGFFGFFILFASWVVFNGVTFVRGMRNSQKRNKMKHFDKIIRKTKILVSTAVVSVTIIILHDVLFNFVLDKPYKYFPLETSITMLVDVGQMIVVMVVMADRNSLKNYILFRRVRNIASKSGSTSLDTGSGVQSIDLSKKYEDSFRLDSESSSIARGDSYTFSASDSLRKVNGIELFKTQSTSSITPLVALPPKSETSSPNVSTTPPISSSVSTTPPSLSEPSTQIEMSATDSTTTVTPSEDNTPCNIAQSKHKYNIILSISMGVFNK</sequence>
<dbReference type="EMBL" id="ADBJ01000043">
    <property type="protein sequence ID" value="EFA77314.1"/>
    <property type="molecule type" value="Genomic_DNA"/>
</dbReference>
<evidence type="ECO:0000313" key="3">
    <source>
        <dbReference type="EMBL" id="EFA77314.1"/>
    </source>
</evidence>
<comment type="caution">
    <text evidence="3">The sequence shown here is derived from an EMBL/GenBank/DDBJ whole genome shotgun (WGS) entry which is preliminary data.</text>
</comment>
<dbReference type="RefSeq" id="XP_020429443.1">
    <property type="nucleotide sequence ID" value="XM_020583256.1"/>
</dbReference>
<feature type="region of interest" description="Disordered" evidence="1">
    <location>
        <begin position="346"/>
        <end position="401"/>
    </location>
</feature>
<reference evidence="3 4" key="1">
    <citation type="journal article" date="2011" name="Genome Res.">
        <title>Phylogeny-wide analysis of social amoeba genomes highlights ancient origins for complex intercellular communication.</title>
        <authorList>
            <person name="Heidel A.J."/>
            <person name="Lawal H.M."/>
            <person name="Felder M."/>
            <person name="Schilde C."/>
            <person name="Helps N.R."/>
            <person name="Tunggal B."/>
            <person name="Rivero F."/>
            <person name="John U."/>
            <person name="Schleicher M."/>
            <person name="Eichinger L."/>
            <person name="Platzer M."/>
            <person name="Noegel A.A."/>
            <person name="Schaap P."/>
            <person name="Gloeckner G."/>
        </authorList>
    </citation>
    <scope>NUCLEOTIDE SEQUENCE [LARGE SCALE GENOMIC DNA]</scope>
    <source>
        <strain evidence="4">ATCC 26659 / Pp 5 / PN500</strain>
    </source>
</reference>
<feature type="transmembrane region" description="Helical" evidence="2">
    <location>
        <begin position="159"/>
        <end position="184"/>
    </location>
</feature>
<dbReference type="GeneID" id="31367992"/>